<dbReference type="EMBL" id="CP009220">
    <property type="protein sequence ID" value="ALC04857.1"/>
    <property type="molecule type" value="Genomic_DNA"/>
</dbReference>
<name>A0A0M4CVW9_9CORY</name>
<proteinExistence type="predicted"/>
<dbReference type="Pfam" id="PF13276">
    <property type="entry name" value="HTH_21"/>
    <property type="match status" value="1"/>
</dbReference>
<dbReference type="InterPro" id="IPR025948">
    <property type="entry name" value="HTH-like_dom"/>
</dbReference>
<dbReference type="PANTHER" id="PTHR46889:SF4">
    <property type="entry name" value="TRANSPOSASE INSO FOR INSERTION SEQUENCE ELEMENT IS911B-RELATED"/>
    <property type="match status" value="1"/>
</dbReference>
<protein>
    <submittedName>
        <fullName evidence="2">Transposase</fullName>
    </submittedName>
</protein>
<evidence type="ECO:0000259" key="1">
    <source>
        <dbReference type="Pfam" id="PF13276"/>
    </source>
</evidence>
<gene>
    <name evidence="2" type="ORF">CDES_01965</name>
</gene>
<organism evidence="2 3">
    <name type="scientific">Corynebacterium deserti GIMN1.010</name>
    <dbReference type="NCBI Taxonomy" id="931089"/>
    <lineage>
        <taxon>Bacteria</taxon>
        <taxon>Bacillati</taxon>
        <taxon>Actinomycetota</taxon>
        <taxon>Actinomycetes</taxon>
        <taxon>Mycobacteriales</taxon>
        <taxon>Corynebacteriaceae</taxon>
        <taxon>Corynebacterium</taxon>
    </lineage>
</organism>
<keyword evidence="3" id="KW-1185">Reference proteome</keyword>
<accession>A0A0M4CVW9</accession>
<evidence type="ECO:0000313" key="3">
    <source>
        <dbReference type="Proteomes" id="UP000068067"/>
    </source>
</evidence>
<dbReference type="AlphaFoldDB" id="A0A0M4CVW9"/>
<dbReference type="PATRIC" id="fig|931089.4.peg.401"/>
<evidence type="ECO:0000313" key="2">
    <source>
        <dbReference type="EMBL" id="ALC04857.1"/>
    </source>
</evidence>
<dbReference type="STRING" id="931089.CDES_01965"/>
<feature type="domain" description="HTH-like" evidence="1">
    <location>
        <begin position="31"/>
        <end position="89"/>
    </location>
</feature>
<dbReference type="Proteomes" id="UP000068067">
    <property type="component" value="Chromosome"/>
</dbReference>
<dbReference type="PANTHER" id="PTHR46889">
    <property type="entry name" value="TRANSPOSASE INSF FOR INSERTION SEQUENCE IS3B-RELATED"/>
    <property type="match status" value="1"/>
</dbReference>
<dbReference type="KEGG" id="cdx:CDES_01965"/>
<reference evidence="2 3" key="1">
    <citation type="submission" date="2014-08" db="EMBL/GenBank/DDBJ databases">
        <title>Complete genome sequence of Corynebacterium deserti GIMN1.010 (=DSM 45689), isolated from desert sand in western China.</title>
        <authorList>
            <person name="Ruckert C."/>
            <person name="Albersmeier A."/>
            <person name="Kalinowski J."/>
        </authorList>
    </citation>
    <scope>NUCLEOTIDE SEQUENCE [LARGE SCALE GENOMIC DNA]</scope>
    <source>
        <strain evidence="2 3">GIMN1.010</strain>
    </source>
</reference>
<sequence>MRALRNTSAKIALSTYYAVKSRLSSARSIRDQEIIRSLHQIIEDNYSCYGVRKMWAAINREGHLGHVARCTVERLMAIEGLRGIRRRKKKPSTRSADAGDCPVDLVDRNFEVEAPNKLWVGRHYLYLDLAGLGVCRVCDGCVFTGDRRLADHQPHAGIASQRCP</sequence>
<dbReference type="InterPro" id="IPR050900">
    <property type="entry name" value="Transposase_IS3/IS150/IS904"/>
</dbReference>